<keyword evidence="2" id="KW-1185">Reference proteome</keyword>
<name>A0ABV4EDI8_9GAMM</name>
<organism evidence="1 2">
    <name type="scientific">Erwinia aeris</name>
    <dbReference type="NCBI Taxonomy" id="3239803"/>
    <lineage>
        <taxon>Bacteria</taxon>
        <taxon>Pseudomonadati</taxon>
        <taxon>Pseudomonadota</taxon>
        <taxon>Gammaproteobacteria</taxon>
        <taxon>Enterobacterales</taxon>
        <taxon>Erwiniaceae</taxon>
        <taxon>Erwinia</taxon>
    </lineage>
</organism>
<accession>A0ABV4EDI8</accession>
<sequence>MENVTLPVSSRIWGLAKKDPINADLLRQAYCVIEVQKAILGQVVRHACALGYEGNGIEGACAFLQRLAKDPHVVGLILQNTRSLAPARQNLITP</sequence>
<dbReference type="EMBL" id="JBGFFX010000017">
    <property type="protein sequence ID" value="MEY8773006.1"/>
    <property type="molecule type" value="Genomic_DNA"/>
</dbReference>
<evidence type="ECO:0000313" key="2">
    <source>
        <dbReference type="Proteomes" id="UP001565243"/>
    </source>
</evidence>
<proteinExistence type="predicted"/>
<gene>
    <name evidence="1" type="ORF">AB6T85_21580</name>
</gene>
<dbReference type="Proteomes" id="UP001565243">
    <property type="component" value="Unassembled WGS sequence"/>
</dbReference>
<protein>
    <submittedName>
        <fullName evidence="1">Uncharacterized protein</fullName>
    </submittedName>
</protein>
<dbReference type="RefSeq" id="WP_369896635.1">
    <property type="nucleotide sequence ID" value="NZ_JBGFFX010000017.1"/>
</dbReference>
<evidence type="ECO:0000313" key="1">
    <source>
        <dbReference type="EMBL" id="MEY8773006.1"/>
    </source>
</evidence>
<reference evidence="1 2" key="1">
    <citation type="submission" date="2024-07" db="EMBL/GenBank/DDBJ databases">
        <authorList>
            <person name="Hebao G."/>
        </authorList>
    </citation>
    <scope>NUCLEOTIDE SEQUENCE [LARGE SCALE GENOMIC DNA]</scope>
    <source>
        <strain evidence="1 2">ACCC 02193</strain>
    </source>
</reference>
<comment type="caution">
    <text evidence="1">The sequence shown here is derived from an EMBL/GenBank/DDBJ whole genome shotgun (WGS) entry which is preliminary data.</text>
</comment>